<keyword evidence="5 8" id="KW-0822">Tryptophan biosynthesis</keyword>
<evidence type="ECO:0000256" key="6">
    <source>
        <dbReference type="ARBA" id="ARBA00023141"/>
    </source>
</evidence>
<comment type="similarity">
    <text evidence="3 8">Belongs to the TrpF family.</text>
</comment>
<keyword evidence="7 8" id="KW-0413">Isomerase</keyword>
<dbReference type="InterPro" id="IPR044643">
    <property type="entry name" value="TrpF_fam"/>
</dbReference>
<dbReference type="PATRIC" id="fig|1685125.3.peg.102"/>
<evidence type="ECO:0000256" key="4">
    <source>
        <dbReference type="ARBA" id="ARBA00022605"/>
    </source>
</evidence>
<feature type="domain" description="N-(5'phosphoribosyl) anthranilate isomerase (PRAI)" evidence="9">
    <location>
        <begin position="5"/>
        <end position="209"/>
    </location>
</feature>
<dbReference type="PANTHER" id="PTHR42894">
    <property type="entry name" value="N-(5'-PHOSPHORIBOSYL)ANTHRANILATE ISOMERASE"/>
    <property type="match status" value="1"/>
</dbReference>
<evidence type="ECO:0000313" key="11">
    <source>
        <dbReference type="Proteomes" id="UP000054016"/>
    </source>
</evidence>
<dbReference type="GO" id="GO:0004640">
    <property type="term" value="F:phosphoribosylanthranilate isomerase activity"/>
    <property type="evidence" value="ECO:0007669"/>
    <property type="project" value="UniProtKB-UniRule"/>
</dbReference>
<dbReference type="AlphaFoldDB" id="A0A0M0BRY5"/>
<evidence type="ECO:0000256" key="2">
    <source>
        <dbReference type="ARBA" id="ARBA00004664"/>
    </source>
</evidence>
<accession>A0A0M0BRY5</accession>
<dbReference type="Proteomes" id="UP000054016">
    <property type="component" value="Unassembled WGS sequence"/>
</dbReference>
<protein>
    <recommendedName>
        <fullName evidence="8">N-(5'-phosphoribosyl)anthranilate isomerase</fullName>
        <shortName evidence="8">PRAI</shortName>
        <ecNumber evidence="8">5.3.1.24</ecNumber>
    </recommendedName>
</protein>
<comment type="catalytic activity">
    <reaction evidence="1 8">
        <text>N-(5-phospho-beta-D-ribosyl)anthranilate = 1-(2-carboxyphenylamino)-1-deoxy-D-ribulose 5-phosphate</text>
        <dbReference type="Rhea" id="RHEA:21540"/>
        <dbReference type="ChEBI" id="CHEBI:18277"/>
        <dbReference type="ChEBI" id="CHEBI:58613"/>
        <dbReference type="EC" id="5.3.1.24"/>
    </reaction>
</comment>
<organism evidence="10 11">
    <name type="scientific">miscellaneous Crenarchaeota group-1 archaeon SG8-32-3</name>
    <dbReference type="NCBI Taxonomy" id="1685125"/>
    <lineage>
        <taxon>Archaea</taxon>
        <taxon>Candidatus Bathyarchaeota</taxon>
        <taxon>MCG-1</taxon>
    </lineage>
</organism>
<dbReference type="Gene3D" id="3.20.20.70">
    <property type="entry name" value="Aldolase class I"/>
    <property type="match status" value="1"/>
</dbReference>
<comment type="pathway">
    <text evidence="2 8">Amino-acid biosynthesis; L-tryptophan biosynthesis; L-tryptophan from chorismate: step 3/5.</text>
</comment>
<evidence type="ECO:0000256" key="1">
    <source>
        <dbReference type="ARBA" id="ARBA00001164"/>
    </source>
</evidence>
<dbReference type="PANTHER" id="PTHR42894:SF1">
    <property type="entry name" value="N-(5'-PHOSPHORIBOSYL)ANTHRANILATE ISOMERASE"/>
    <property type="match status" value="1"/>
</dbReference>
<keyword evidence="4 8" id="KW-0028">Amino-acid biosynthesis</keyword>
<dbReference type="HAMAP" id="MF_00135">
    <property type="entry name" value="PRAI"/>
    <property type="match status" value="1"/>
</dbReference>
<reference evidence="11" key="1">
    <citation type="submission" date="2015-06" db="EMBL/GenBank/DDBJ databases">
        <title>New insights into the roles of widespread benthic archaea in carbon and nitrogen cycling.</title>
        <authorList>
            <person name="Lazar C.S."/>
            <person name="Baker B.J."/>
            <person name="Seitz K.W."/>
            <person name="Hyde A.S."/>
            <person name="Dick G.J."/>
            <person name="Hinrichs K.-U."/>
            <person name="Teske A.P."/>
        </authorList>
    </citation>
    <scope>NUCLEOTIDE SEQUENCE [LARGE SCALE GENOMIC DNA]</scope>
</reference>
<dbReference type="EMBL" id="LFWV01000040">
    <property type="protein sequence ID" value="KON31199.1"/>
    <property type="molecule type" value="Genomic_DNA"/>
</dbReference>
<evidence type="ECO:0000313" key="10">
    <source>
        <dbReference type="EMBL" id="KON31199.1"/>
    </source>
</evidence>
<dbReference type="GO" id="GO:0000162">
    <property type="term" value="P:L-tryptophan biosynthetic process"/>
    <property type="evidence" value="ECO:0007669"/>
    <property type="project" value="UniProtKB-UniRule"/>
</dbReference>
<dbReference type="CDD" id="cd00405">
    <property type="entry name" value="PRAI"/>
    <property type="match status" value="1"/>
</dbReference>
<dbReference type="InterPro" id="IPR011060">
    <property type="entry name" value="RibuloseP-bd_barrel"/>
</dbReference>
<dbReference type="EC" id="5.3.1.24" evidence="8"/>
<evidence type="ECO:0000256" key="8">
    <source>
        <dbReference type="HAMAP-Rule" id="MF_00135"/>
    </source>
</evidence>
<dbReference type="UniPathway" id="UPA00035">
    <property type="reaction ID" value="UER00042"/>
</dbReference>
<proteinExistence type="inferred from homology"/>
<keyword evidence="6 8" id="KW-0057">Aromatic amino acid biosynthesis</keyword>
<dbReference type="InterPro" id="IPR001240">
    <property type="entry name" value="PRAI_dom"/>
</dbReference>
<dbReference type="InterPro" id="IPR013785">
    <property type="entry name" value="Aldolase_TIM"/>
</dbReference>
<gene>
    <name evidence="8" type="primary">trpF</name>
    <name evidence="10" type="ORF">AC478_03170</name>
</gene>
<comment type="caution">
    <text evidence="10">The sequence shown here is derived from an EMBL/GenBank/DDBJ whole genome shotgun (WGS) entry which is preliminary data.</text>
</comment>
<evidence type="ECO:0000256" key="5">
    <source>
        <dbReference type="ARBA" id="ARBA00022822"/>
    </source>
</evidence>
<name>A0A0M0BRY5_9ARCH</name>
<dbReference type="Pfam" id="PF00697">
    <property type="entry name" value="PRAI"/>
    <property type="match status" value="1"/>
</dbReference>
<dbReference type="SUPFAM" id="SSF51366">
    <property type="entry name" value="Ribulose-phoshate binding barrel"/>
    <property type="match status" value="1"/>
</dbReference>
<evidence type="ECO:0000256" key="7">
    <source>
        <dbReference type="ARBA" id="ARBA00023235"/>
    </source>
</evidence>
<evidence type="ECO:0000256" key="3">
    <source>
        <dbReference type="ARBA" id="ARBA00007571"/>
    </source>
</evidence>
<evidence type="ECO:0000259" key="9">
    <source>
        <dbReference type="Pfam" id="PF00697"/>
    </source>
</evidence>
<sequence length="215" mass="23274">MTVRVKICGITRKEDLDAAVEAGADAVGFVVGVASSSRNLSLNEAERLIRQVPPFVTNVLVTVPRSIDDFAAYQMLNPSVIQIHGENLHAAEAIRRKLPNTLLIGAVNVQVSNDLDAMSRAAKLFDAVLLDSFVEGRYGGTGVVHDWEKSKQVKQVIQPKPLILAGGLNPENVAEAVRTVEPYAVDVSSGVEQQPGIKSHQKIVEFIKNAKDVRT</sequence>